<dbReference type="GO" id="GO:0006506">
    <property type="term" value="P:GPI anchor biosynthetic process"/>
    <property type="evidence" value="ECO:0007669"/>
    <property type="project" value="TreeGrafter"/>
</dbReference>
<keyword evidence="2" id="KW-0540">Nuclease</keyword>
<dbReference type="GO" id="GO:0004527">
    <property type="term" value="F:exonuclease activity"/>
    <property type="evidence" value="ECO:0007669"/>
    <property type="project" value="UniProtKB-KW"/>
</dbReference>
<evidence type="ECO:0000313" key="3">
    <source>
        <dbReference type="Proteomes" id="UP000243719"/>
    </source>
</evidence>
<dbReference type="Proteomes" id="UP000243719">
    <property type="component" value="Unassembled WGS sequence"/>
</dbReference>
<dbReference type="InterPro" id="IPR005135">
    <property type="entry name" value="Endo/exonuclease/phosphatase"/>
</dbReference>
<dbReference type="AlphaFoldDB" id="A0A1H2PM01"/>
<dbReference type="STRING" id="1770053.SAMN05216551_101561"/>
<dbReference type="PANTHER" id="PTHR14859">
    <property type="entry name" value="CALCOFLUOR WHITE HYPERSENSITIVE PROTEIN PRECURSOR"/>
    <property type="match status" value="1"/>
</dbReference>
<feature type="domain" description="Endonuclease/exonuclease/phosphatase" evidence="1">
    <location>
        <begin position="5"/>
        <end position="278"/>
    </location>
</feature>
<evidence type="ECO:0000313" key="2">
    <source>
        <dbReference type="EMBL" id="SDV46705.1"/>
    </source>
</evidence>
<dbReference type="OrthoDB" id="5294090at2"/>
<dbReference type="SUPFAM" id="SSF56219">
    <property type="entry name" value="DNase I-like"/>
    <property type="match status" value="1"/>
</dbReference>
<accession>A0A1H2PM01</accession>
<dbReference type="GO" id="GO:0004519">
    <property type="term" value="F:endonuclease activity"/>
    <property type="evidence" value="ECO:0007669"/>
    <property type="project" value="UniProtKB-KW"/>
</dbReference>
<dbReference type="InterPro" id="IPR036691">
    <property type="entry name" value="Endo/exonu/phosph_ase_sf"/>
</dbReference>
<dbReference type="RefSeq" id="WP_091904541.1">
    <property type="nucleotide sequence ID" value="NZ_FNLO01000001.1"/>
</dbReference>
<proteinExistence type="predicted"/>
<reference evidence="3" key="1">
    <citation type="submission" date="2016-09" db="EMBL/GenBank/DDBJ databases">
        <authorList>
            <person name="Varghese N."/>
            <person name="Submissions S."/>
        </authorList>
    </citation>
    <scope>NUCLEOTIDE SEQUENCE [LARGE SCALE GENOMIC DNA]</scope>
    <source>
        <strain evidence="3">JS23</strain>
    </source>
</reference>
<dbReference type="Pfam" id="PF03372">
    <property type="entry name" value="Exo_endo_phos"/>
    <property type="match status" value="1"/>
</dbReference>
<keyword evidence="2" id="KW-0269">Exonuclease</keyword>
<organism evidence="2 3">
    <name type="scientific">Chitinasiproducens palmae</name>
    <dbReference type="NCBI Taxonomy" id="1770053"/>
    <lineage>
        <taxon>Bacteria</taxon>
        <taxon>Pseudomonadati</taxon>
        <taxon>Pseudomonadota</taxon>
        <taxon>Betaproteobacteria</taxon>
        <taxon>Burkholderiales</taxon>
        <taxon>Burkholderiaceae</taxon>
        <taxon>Chitinasiproducens</taxon>
    </lineage>
</organism>
<name>A0A1H2PM01_9BURK</name>
<dbReference type="Gene3D" id="3.60.10.10">
    <property type="entry name" value="Endonuclease/exonuclease/phosphatase"/>
    <property type="match status" value="1"/>
</dbReference>
<keyword evidence="2" id="KW-0255">Endonuclease</keyword>
<gene>
    <name evidence="2" type="ORF">SAMN05216551_101561</name>
</gene>
<dbReference type="EMBL" id="FNLO01000001">
    <property type="protein sequence ID" value="SDV46705.1"/>
    <property type="molecule type" value="Genomic_DNA"/>
</dbReference>
<dbReference type="PANTHER" id="PTHR14859:SF0">
    <property type="entry name" value="ENDONUCLEASE_EXONUCLEASE_PHOSPHATASE FAMILY PROTEIN, EXPRESSED"/>
    <property type="match status" value="1"/>
</dbReference>
<keyword evidence="3" id="KW-1185">Reference proteome</keyword>
<dbReference type="InterPro" id="IPR051916">
    <property type="entry name" value="GPI-anchor_lipid_remodeler"/>
</dbReference>
<evidence type="ECO:0000259" key="1">
    <source>
        <dbReference type="Pfam" id="PF03372"/>
    </source>
</evidence>
<dbReference type="GO" id="GO:0016020">
    <property type="term" value="C:membrane"/>
    <property type="evidence" value="ECO:0007669"/>
    <property type="project" value="GOC"/>
</dbReference>
<sequence>MILINWNIQWGRGADGRVDLARTIEHARRLADFDVLCLQEVSRGFDVPETLGGLPGGPSRDQFDELRALLPGFEVVEGIALDLPGRDAEHRRRQFGVAIVSRLPVKEVVRLSLPRPPDGEIETMQRLALEAVLETQDGLLRVVTTHLEYRSARQRLAQVDAIRTHHAEACALPTAADTQAAFAGAPGVERTVICGDFNTRLGEAPYATMLAPLGGEAGFVDAWSEANAGRQRAPTVGCFDREQWPDGSFCCDYVFLSFSMLPRLIACDVDPNSDASDHQPMVLHLNDGHARG</sequence>
<keyword evidence="2" id="KW-0378">Hydrolase</keyword>
<protein>
    <submittedName>
        <fullName evidence="2">Metal-dependent hydrolase, endonuclease/exonuclease/phosphatase family</fullName>
    </submittedName>
</protein>